<dbReference type="EMBL" id="GBXM01065783">
    <property type="protein sequence ID" value="JAH42794.1"/>
    <property type="molecule type" value="Transcribed_RNA"/>
</dbReference>
<proteinExistence type="predicted"/>
<reference evidence="1" key="2">
    <citation type="journal article" date="2015" name="Fish Shellfish Immunol.">
        <title>Early steps in the European eel (Anguilla anguilla)-Vibrio vulnificus interaction in the gills: Role of the RtxA13 toxin.</title>
        <authorList>
            <person name="Callol A."/>
            <person name="Pajuelo D."/>
            <person name="Ebbesson L."/>
            <person name="Teles M."/>
            <person name="MacKenzie S."/>
            <person name="Amaro C."/>
        </authorList>
    </citation>
    <scope>NUCLEOTIDE SEQUENCE</scope>
</reference>
<protein>
    <submittedName>
        <fullName evidence="1">Uncharacterized protein</fullName>
    </submittedName>
</protein>
<dbReference type="AlphaFoldDB" id="A0A0E9SN72"/>
<organism evidence="1">
    <name type="scientific">Anguilla anguilla</name>
    <name type="common">European freshwater eel</name>
    <name type="synonym">Muraena anguilla</name>
    <dbReference type="NCBI Taxonomy" id="7936"/>
    <lineage>
        <taxon>Eukaryota</taxon>
        <taxon>Metazoa</taxon>
        <taxon>Chordata</taxon>
        <taxon>Craniata</taxon>
        <taxon>Vertebrata</taxon>
        <taxon>Euteleostomi</taxon>
        <taxon>Actinopterygii</taxon>
        <taxon>Neopterygii</taxon>
        <taxon>Teleostei</taxon>
        <taxon>Anguilliformes</taxon>
        <taxon>Anguillidae</taxon>
        <taxon>Anguilla</taxon>
    </lineage>
</organism>
<sequence>MPYYNLMSVLKCISILNGDNKGGQSLILVMLSQLIPGVCGRCAETFVKSGA</sequence>
<evidence type="ECO:0000313" key="1">
    <source>
        <dbReference type="EMBL" id="JAH42794.1"/>
    </source>
</evidence>
<reference evidence="1" key="1">
    <citation type="submission" date="2014-11" db="EMBL/GenBank/DDBJ databases">
        <authorList>
            <person name="Amaro Gonzalez C."/>
        </authorList>
    </citation>
    <scope>NUCLEOTIDE SEQUENCE</scope>
</reference>
<name>A0A0E9SN72_ANGAN</name>
<accession>A0A0E9SN72</accession>